<feature type="region of interest" description="Disordered" evidence="2">
    <location>
        <begin position="945"/>
        <end position="966"/>
    </location>
</feature>
<feature type="compositionally biased region" description="Polar residues" evidence="2">
    <location>
        <begin position="1410"/>
        <end position="1433"/>
    </location>
</feature>
<feature type="compositionally biased region" description="Low complexity" evidence="2">
    <location>
        <begin position="1043"/>
        <end position="1054"/>
    </location>
</feature>
<keyword evidence="1" id="KW-0853">WD repeat</keyword>
<feature type="repeat" description="WD" evidence="1">
    <location>
        <begin position="103"/>
        <end position="146"/>
    </location>
</feature>
<dbReference type="InterPro" id="IPR052779">
    <property type="entry name" value="WDR62"/>
</dbReference>
<dbReference type="InterPro" id="IPR011047">
    <property type="entry name" value="Quinoprotein_ADH-like_sf"/>
</dbReference>
<dbReference type="Proteomes" id="UP000828236">
    <property type="component" value="Unassembled WGS sequence"/>
</dbReference>
<dbReference type="InterPro" id="IPR056162">
    <property type="entry name" value="WD40_MABP1-WDR62_2nd"/>
</dbReference>
<dbReference type="Gene3D" id="2.130.10.10">
    <property type="entry name" value="YVTN repeat-like/Quinoprotein amine dehydrogenase"/>
    <property type="match status" value="4"/>
</dbReference>
<dbReference type="GO" id="GO:0072686">
    <property type="term" value="C:mitotic spindle"/>
    <property type="evidence" value="ECO:0007669"/>
    <property type="project" value="TreeGrafter"/>
</dbReference>
<feature type="signal peptide" evidence="3">
    <location>
        <begin position="1"/>
        <end position="19"/>
    </location>
</feature>
<dbReference type="SMART" id="SM00320">
    <property type="entry name" value="WD40"/>
    <property type="match status" value="12"/>
</dbReference>
<keyword evidence="3" id="KW-0732">Signal</keyword>
<feature type="compositionally biased region" description="Polar residues" evidence="2">
    <location>
        <begin position="1071"/>
        <end position="1096"/>
    </location>
</feature>
<feature type="region of interest" description="Disordered" evidence="2">
    <location>
        <begin position="1024"/>
        <end position="1105"/>
    </location>
</feature>
<dbReference type="GO" id="GO:0007099">
    <property type="term" value="P:centriole replication"/>
    <property type="evidence" value="ECO:0007669"/>
    <property type="project" value="TreeGrafter"/>
</dbReference>
<dbReference type="Pfam" id="PF00400">
    <property type="entry name" value="WD40"/>
    <property type="match status" value="3"/>
</dbReference>
<feature type="compositionally biased region" description="Acidic residues" evidence="2">
    <location>
        <begin position="1439"/>
        <end position="1457"/>
    </location>
</feature>
<feature type="chain" id="PRO_5038756952" evidence="3">
    <location>
        <begin position="20"/>
        <end position="1750"/>
    </location>
</feature>
<comment type="caution">
    <text evidence="5">The sequence shown here is derived from an EMBL/GenBank/DDBJ whole genome shotgun (WGS) entry which is preliminary data.</text>
</comment>
<feature type="region of interest" description="Disordered" evidence="2">
    <location>
        <begin position="1392"/>
        <end position="1488"/>
    </location>
</feature>
<reference evidence="5" key="2">
    <citation type="journal article" date="2021" name="World Allergy Organ. J.">
        <title>Chromosome-level assembly of Dermatophagoides farinae genome and transcriptome reveals two novel allergens Der f 37 and Der f 39.</title>
        <authorList>
            <person name="Chen J."/>
            <person name="Cai Z."/>
            <person name="Fan D."/>
            <person name="Hu J."/>
            <person name="Hou Y."/>
            <person name="He Y."/>
            <person name="Zhang Z."/>
            <person name="Zhao Z."/>
            <person name="Gao P."/>
            <person name="Hu W."/>
            <person name="Sun J."/>
            <person name="Li J."/>
            <person name="Ji K."/>
        </authorList>
    </citation>
    <scope>NUCLEOTIDE SEQUENCE</scope>
    <source>
        <strain evidence="5">JKM2019</strain>
    </source>
</reference>
<evidence type="ECO:0000256" key="3">
    <source>
        <dbReference type="SAM" id="SignalP"/>
    </source>
</evidence>
<feature type="compositionally biased region" description="Polar residues" evidence="2">
    <location>
        <begin position="909"/>
        <end position="919"/>
    </location>
</feature>
<evidence type="ECO:0000313" key="5">
    <source>
        <dbReference type="EMBL" id="KAH7641571.1"/>
    </source>
</evidence>
<reference evidence="5" key="1">
    <citation type="submission" date="2020-06" db="EMBL/GenBank/DDBJ databases">
        <authorList>
            <person name="Ji K."/>
            <person name="Li J."/>
        </authorList>
    </citation>
    <scope>NUCLEOTIDE SEQUENCE</scope>
    <source>
        <strain evidence="5">JKM2019</strain>
        <tissue evidence="5">Whole body</tissue>
    </source>
</reference>
<dbReference type="PANTHER" id="PTHR45589">
    <property type="entry name" value="WD REPEAT DOMAIN 62, ISOFORM G"/>
    <property type="match status" value="1"/>
</dbReference>
<evidence type="ECO:0000259" key="4">
    <source>
        <dbReference type="Pfam" id="PF24782"/>
    </source>
</evidence>
<feature type="compositionally biased region" description="Polar residues" evidence="2">
    <location>
        <begin position="847"/>
        <end position="873"/>
    </location>
</feature>
<protein>
    <submittedName>
        <fullName evidence="5">Wd domain containing protein</fullName>
    </submittedName>
</protein>
<evidence type="ECO:0000256" key="1">
    <source>
        <dbReference type="PROSITE-ProRule" id="PRU00221"/>
    </source>
</evidence>
<feature type="region of interest" description="Disordered" evidence="2">
    <location>
        <begin position="1324"/>
        <end position="1347"/>
    </location>
</feature>
<sequence length="1750" mass="195072">MASIIKFLMFSVRLDRVLGLTVSNNASLDCDLYSGTVVYTSGCVLVLYNQRKNKQFHIINSLKKPITCCKFSKDGKYIVTGECGHQPQCRIWEVSTGEQVACLSGHKYGINCVAFSPDGKYVVSIGSQHDMMVNVWDWKTNHVVASNKVSVKVKSISFSDNGNYFVTVGNRHVKFWYLEYNDIANKNKFESLPLMGRNAILGDQRNNYFCDVACSRGDSNSNLESTYAITKSGLLCEFNNRRLLNKWVELKTESANCLTISHNYICVGCAQGVIRCFRPRTLEFVCSLPRPHQLGIDIAKGFTSRNEMNSIAKMSMMKPKYSDTIAVVYDDYNKVVTAVYSDRSIYFWSLNDIKRIGKLNSFLYHSSCIWDIDVYPYNSKSSRHLLPPGTFLTCSSDDTIRIWNTEMDMNSSKASNYIYKKNFFSPELMKILYMDPDLNYLCDQDLVQTKSNSNGNGSMQSSDQYDSKNGIRAIKFSTDGKHLASGDRCGNIRIFDLEMQKDLFKIEAHDGEVLCLEYSNEEACGRSLLVSASRDRFIHIYDVHRQYSCIQNIDDHSSSITSVKFVCSKPNPMNLKLISCGADKSLIFRKQTDPESDFRLEHHVAGKCTFFDMAVDQKKNHIITASQDRLIRTYDVWTGKNVNNFKGSLGEDGALIKIAFDPSITFIATSCTDKSIYIYDYQTGECLATTSGHSEIVTGLKFSLDGRNLISVSGDGCIFIWRLPVEMTNAIASKLGLPLISDSCHTTTITNRSLNIPIQNELIGNNGTADVPSVYHRFDVSTLPTWVRKQMFEENREKYSNNNSMNVDKEFSKTLPRGRWAHRFVEEGHEMNPGLVKAYANNFETMASRSTPTTPSGINSPSIKDSIRQNNRLSMIITRDHPRTKSSLSSGVEDDDDDRNTTDSDNTYSHDSSYKVNKVSNDRPRSCKVSDTYSMVSSISMANINDVPYDDDEGSTIETSKNKDDKNRYNSLYMSTENLERIDQRNRYLKNVFENIDKSNIDNNSASDDSGINQIDHSLSSNSTLVNHHHHHHSVSPPQPNVRQSLSSRSSLNNKITSPPNGKDNHHHYNETTSDDATLSDITDINQDPSSSPDGLTTTTTITTNNDSTKFSLLDTINETSISSPTITNEEDDKDISKMDSNTNTIITHMDSKTSTTTTTTTTSKTNNISSSVTTILVDTTSKDNVKSTPTQQPFMSKKREELAKTLSEAKKRLQSVGSTPSLTNSRSVANLRALTLFSTPDDENSIVRHRNRGGDLTSGDDDDENSYHSLSVDAFRKSISLSDLSRSSCTLPRKLSIYRANNNSATATSMNNYQFAPLWDQRRVGSTAGTPPNSGSLSRTPSTNTLNKVDMMRSQSTLCRQGLWNAVNQSPAPPSTPLSVAHPVNPAIAHLKPPMSTVSPTGMIINPRSGRSSAPPSQFRKSAATISCASSSRRGDSTEDDEEIDGSAINSDDDNSDEHRAIRPRPVTPPKPNILKQIRRSSNSNGGPMMSTVNVSMNPYQNHHYVQNPHQPITQSARPRRLWSADTMRSSKSEFNLASIGRDTPVRRRNNSGVSAGGQMWPQNPALVVNDRFDLYMTNPSSIPLSLDLCQHLVNEMNFLTNYASRIHERASYSENTAIVDYLKETLGQVSRDIQAIVGLSPNKPTIPNKPDIVINNNDNGGLKQTNGNHDKNNSLTTAASHSQNNHIPDPQTQEMFQQFMAFLKMTKGGSSTPSTTTINGQCQNTQQQSTSNIVNNNNVNHNNNVNSD</sequence>
<dbReference type="PANTHER" id="PTHR45589:SF1">
    <property type="entry name" value="WD REPEAT DOMAIN 62, ISOFORM G"/>
    <property type="match status" value="1"/>
</dbReference>
<accession>A0A9D4SH90</accession>
<feature type="domain" description="MABP1/WDR62 second WD40" evidence="4">
    <location>
        <begin position="369"/>
        <end position="723"/>
    </location>
</feature>
<dbReference type="PROSITE" id="PS50294">
    <property type="entry name" value="WD_REPEATS_REGION"/>
    <property type="match status" value="1"/>
</dbReference>
<feature type="region of interest" description="Disordered" evidence="2">
    <location>
        <begin position="1657"/>
        <end position="1691"/>
    </location>
</feature>
<dbReference type="InterPro" id="IPR001680">
    <property type="entry name" value="WD40_rpt"/>
</dbReference>
<feature type="region of interest" description="Disordered" evidence="2">
    <location>
        <begin position="1245"/>
        <end position="1267"/>
    </location>
</feature>
<organism evidence="5">
    <name type="scientific">Dermatophagoides farinae</name>
    <name type="common">American house dust mite</name>
    <dbReference type="NCBI Taxonomy" id="6954"/>
    <lineage>
        <taxon>Eukaryota</taxon>
        <taxon>Metazoa</taxon>
        <taxon>Ecdysozoa</taxon>
        <taxon>Arthropoda</taxon>
        <taxon>Chelicerata</taxon>
        <taxon>Arachnida</taxon>
        <taxon>Acari</taxon>
        <taxon>Acariformes</taxon>
        <taxon>Sarcoptiformes</taxon>
        <taxon>Astigmata</taxon>
        <taxon>Psoroptidia</taxon>
        <taxon>Analgoidea</taxon>
        <taxon>Pyroglyphidae</taxon>
        <taxon>Dermatophagoidinae</taxon>
        <taxon>Dermatophagoides</taxon>
    </lineage>
</organism>
<gene>
    <name evidence="5" type="ORF">HUG17_4616</name>
</gene>
<feature type="repeat" description="WD" evidence="1">
    <location>
        <begin position="648"/>
        <end position="689"/>
    </location>
</feature>
<dbReference type="EMBL" id="SDOV01000004">
    <property type="protein sequence ID" value="KAH7641571.1"/>
    <property type="molecule type" value="Genomic_DNA"/>
</dbReference>
<proteinExistence type="predicted"/>
<name>A0A9D4SH90_DERFA</name>
<feature type="compositionally biased region" description="Polar residues" evidence="2">
    <location>
        <begin position="1328"/>
        <end position="1347"/>
    </location>
</feature>
<feature type="repeat" description="WD" evidence="1">
    <location>
        <begin position="690"/>
        <end position="723"/>
    </location>
</feature>
<dbReference type="SUPFAM" id="SSF50998">
    <property type="entry name" value="Quinoprotein alcohol dehydrogenase-like"/>
    <property type="match status" value="2"/>
</dbReference>
<evidence type="ECO:0000256" key="2">
    <source>
        <dbReference type="SAM" id="MobiDB-lite"/>
    </source>
</evidence>
<feature type="region of interest" description="Disordered" evidence="2">
    <location>
        <begin position="847"/>
        <end position="929"/>
    </location>
</feature>
<dbReference type="Pfam" id="PF24782">
    <property type="entry name" value="WD40_MABP1-WDR62_2nd"/>
    <property type="match status" value="1"/>
</dbReference>
<dbReference type="InterPro" id="IPR015943">
    <property type="entry name" value="WD40/YVTN_repeat-like_dom_sf"/>
</dbReference>
<dbReference type="PROSITE" id="PS50082">
    <property type="entry name" value="WD_REPEATS_2"/>
    <property type="match status" value="3"/>
</dbReference>